<dbReference type="Gene3D" id="1.25.40.10">
    <property type="entry name" value="Tetratricopeptide repeat domain"/>
    <property type="match status" value="3"/>
</dbReference>
<dbReference type="RefSeq" id="WP_089966329.1">
    <property type="nucleotide sequence ID" value="NZ_FOCQ01000004.1"/>
</dbReference>
<keyword evidence="3" id="KW-0677">Repeat</keyword>
<feature type="repeat" description="TPR" evidence="6">
    <location>
        <begin position="173"/>
        <end position="206"/>
    </location>
</feature>
<evidence type="ECO:0000313" key="7">
    <source>
        <dbReference type="EMBL" id="SEM99407.1"/>
    </source>
</evidence>
<evidence type="ECO:0000256" key="5">
    <source>
        <dbReference type="ARBA" id="ARBA00038253"/>
    </source>
</evidence>
<dbReference type="PROSITE" id="PS50005">
    <property type="entry name" value="TPR"/>
    <property type="match status" value="2"/>
</dbReference>
<comment type="similarity">
    <text evidence="5">Belongs to the Rap family.</text>
</comment>
<name>A0A1H8CYX0_9BACL</name>
<feature type="repeat" description="TPR" evidence="6">
    <location>
        <begin position="213"/>
        <end position="246"/>
    </location>
</feature>
<dbReference type="EMBL" id="FOCQ01000004">
    <property type="protein sequence ID" value="SEM99407.1"/>
    <property type="molecule type" value="Genomic_DNA"/>
</dbReference>
<evidence type="ECO:0000256" key="1">
    <source>
        <dbReference type="ARBA" id="ARBA00004496"/>
    </source>
</evidence>
<keyword evidence="4 6" id="KW-0802">TPR repeat</keyword>
<dbReference type="SMART" id="SM00028">
    <property type="entry name" value="TPR"/>
    <property type="match status" value="5"/>
</dbReference>
<keyword evidence="2" id="KW-0963">Cytoplasm</keyword>
<gene>
    <name evidence="7" type="ORF">SAMN05444955_104158</name>
</gene>
<keyword evidence="8" id="KW-1185">Reference proteome</keyword>
<dbReference type="Pfam" id="PF13176">
    <property type="entry name" value="TPR_7"/>
    <property type="match status" value="1"/>
</dbReference>
<sequence length="339" mass="40041">MEGRIIQRDRDGKDRKKIYKKAEKKFKHAIQVCNQYGLNPEDNIIAACYNRLAACRYFLNDLDKAIDYINQGLAAYDEAKEGKNNLLTNNKYNLLANKMMYLWNSSQYDQAASILYEVWPQRSKIDKNNYALLDFYKFRSIILRNQKMFEAARQCCNEGIDIATSIRSDNRYLDLMIILGSIYLSEGDFDRAYDRFELVLNADSECKYPRRHIDAHTYLGILFNAKNDWSQATTHLEKAINIARERQDVFRLGKALIIRGNVHLFQEQFSEALPYYQEAENILELNSYKHRQHTALLKLIYCFDKMGRTNEFIESLVKKYRLETELCIKSEVEIYEVFY</sequence>
<dbReference type="OrthoDB" id="306502at2"/>
<dbReference type="PANTHER" id="PTHR46630">
    <property type="entry name" value="TETRATRICOPEPTIDE REPEAT PROTEIN 29"/>
    <property type="match status" value="1"/>
</dbReference>
<dbReference type="InterPro" id="IPR051476">
    <property type="entry name" value="Bac_ResReg_Asp_Phosphatase"/>
</dbReference>
<accession>A0A1H8CYX0</accession>
<protein>
    <submittedName>
        <fullName evidence="7">Tetratricopeptide repeat-containing protein</fullName>
    </submittedName>
</protein>
<dbReference type="GO" id="GO:0005737">
    <property type="term" value="C:cytoplasm"/>
    <property type="evidence" value="ECO:0007669"/>
    <property type="project" value="UniProtKB-SubCell"/>
</dbReference>
<proteinExistence type="inferred from homology"/>
<dbReference type="InterPro" id="IPR011990">
    <property type="entry name" value="TPR-like_helical_dom_sf"/>
</dbReference>
<evidence type="ECO:0000313" key="8">
    <source>
        <dbReference type="Proteomes" id="UP000199695"/>
    </source>
</evidence>
<dbReference type="SUPFAM" id="SSF48452">
    <property type="entry name" value="TPR-like"/>
    <property type="match status" value="2"/>
</dbReference>
<comment type="subcellular location">
    <subcellularLocation>
        <location evidence="1">Cytoplasm</location>
    </subcellularLocation>
</comment>
<reference evidence="7 8" key="1">
    <citation type="submission" date="2016-10" db="EMBL/GenBank/DDBJ databases">
        <authorList>
            <person name="de Groot N.N."/>
        </authorList>
    </citation>
    <scope>NUCLEOTIDE SEQUENCE [LARGE SCALE GENOMIC DNA]</scope>
    <source>
        <strain evidence="7 8">DSM 46701</strain>
    </source>
</reference>
<dbReference type="InterPro" id="IPR019734">
    <property type="entry name" value="TPR_rpt"/>
</dbReference>
<evidence type="ECO:0000256" key="4">
    <source>
        <dbReference type="ARBA" id="ARBA00022803"/>
    </source>
</evidence>
<dbReference type="PANTHER" id="PTHR46630:SF1">
    <property type="entry name" value="TETRATRICOPEPTIDE REPEAT PROTEIN 29"/>
    <property type="match status" value="1"/>
</dbReference>
<organism evidence="7 8">
    <name type="scientific">Lihuaxuella thermophila</name>
    <dbReference type="NCBI Taxonomy" id="1173111"/>
    <lineage>
        <taxon>Bacteria</taxon>
        <taxon>Bacillati</taxon>
        <taxon>Bacillota</taxon>
        <taxon>Bacilli</taxon>
        <taxon>Bacillales</taxon>
        <taxon>Thermoactinomycetaceae</taxon>
        <taxon>Lihuaxuella</taxon>
    </lineage>
</organism>
<dbReference type="Pfam" id="PF13424">
    <property type="entry name" value="TPR_12"/>
    <property type="match status" value="1"/>
</dbReference>
<dbReference type="Proteomes" id="UP000199695">
    <property type="component" value="Unassembled WGS sequence"/>
</dbReference>
<evidence type="ECO:0000256" key="6">
    <source>
        <dbReference type="PROSITE-ProRule" id="PRU00339"/>
    </source>
</evidence>
<evidence type="ECO:0000256" key="2">
    <source>
        <dbReference type="ARBA" id="ARBA00022490"/>
    </source>
</evidence>
<dbReference type="AlphaFoldDB" id="A0A1H8CYX0"/>
<dbReference type="STRING" id="1173111.SAMN05444955_104158"/>
<evidence type="ECO:0000256" key="3">
    <source>
        <dbReference type="ARBA" id="ARBA00022737"/>
    </source>
</evidence>